<dbReference type="STRING" id="1797785.A3B45_02710"/>
<name>A0A1F5KSM0_9BACT</name>
<comment type="caution">
    <text evidence="1">The sequence shown here is derived from an EMBL/GenBank/DDBJ whole genome shotgun (WGS) entry which is preliminary data.</text>
</comment>
<organism evidence="1 2">
    <name type="scientific">Candidatus Daviesbacteria bacterium RIFCSPLOWO2_01_FULL_39_12</name>
    <dbReference type="NCBI Taxonomy" id="1797785"/>
    <lineage>
        <taxon>Bacteria</taxon>
        <taxon>Candidatus Daviesiibacteriota</taxon>
    </lineage>
</organism>
<protein>
    <submittedName>
        <fullName evidence="1">Uncharacterized protein</fullName>
    </submittedName>
</protein>
<reference evidence="1 2" key="1">
    <citation type="journal article" date="2016" name="Nat. Commun.">
        <title>Thousands of microbial genomes shed light on interconnected biogeochemical processes in an aquifer system.</title>
        <authorList>
            <person name="Anantharaman K."/>
            <person name="Brown C.T."/>
            <person name="Hug L.A."/>
            <person name="Sharon I."/>
            <person name="Castelle C.J."/>
            <person name="Probst A.J."/>
            <person name="Thomas B.C."/>
            <person name="Singh A."/>
            <person name="Wilkins M.J."/>
            <person name="Karaoz U."/>
            <person name="Brodie E.L."/>
            <person name="Williams K.H."/>
            <person name="Hubbard S.S."/>
            <person name="Banfield J.F."/>
        </authorList>
    </citation>
    <scope>NUCLEOTIDE SEQUENCE [LARGE SCALE GENOMIC DNA]</scope>
</reference>
<evidence type="ECO:0000313" key="1">
    <source>
        <dbReference type="EMBL" id="OGE43916.1"/>
    </source>
</evidence>
<accession>A0A1F5KSM0</accession>
<dbReference type="AlphaFoldDB" id="A0A1F5KSM0"/>
<gene>
    <name evidence="1" type="ORF">A3B45_02710</name>
</gene>
<proteinExistence type="predicted"/>
<dbReference type="EMBL" id="MFDM01000011">
    <property type="protein sequence ID" value="OGE43916.1"/>
    <property type="molecule type" value="Genomic_DNA"/>
</dbReference>
<dbReference type="Proteomes" id="UP000178565">
    <property type="component" value="Unassembled WGS sequence"/>
</dbReference>
<sequence>MSQFEQEIKHNLDQGRMYADQTASRMVQSWQAITGAAGVFWHEYSTEYVPGLGYLVIEEPSLWNRLRGGSQAVPKVVRTLKCKNL</sequence>
<evidence type="ECO:0000313" key="2">
    <source>
        <dbReference type="Proteomes" id="UP000178565"/>
    </source>
</evidence>